<organism evidence="1 2">
    <name type="scientific">Aquitalea aquatica</name>
    <dbReference type="NCBI Taxonomy" id="3044273"/>
    <lineage>
        <taxon>Bacteria</taxon>
        <taxon>Pseudomonadati</taxon>
        <taxon>Pseudomonadota</taxon>
        <taxon>Betaproteobacteria</taxon>
        <taxon>Neisseriales</taxon>
        <taxon>Chromobacteriaceae</taxon>
        <taxon>Aquitalea</taxon>
    </lineage>
</organism>
<dbReference type="EMBL" id="JACERN010000033">
    <property type="protein sequence ID" value="MBA4709544.1"/>
    <property type="molecule type" value="Genomic_DNA"/>
</dbReference>
<dbReference type="AlphaFoldDB" id="A0A838YFM3"/>
<name>A0A838YFM3_9NEIS</name>
<evidence type="ECO:0000313" key="2">
    <source>
        <dbReference type="Proteomes" id="UP000545606"/>
    </source>
</evidence>
<protein>
    <submittedName>
        <fullName evidence="1">Uncharacterized protein</fullName>
    </submittedName>
</protein>
<evidence type="ECO:0000313" key="1">
    <source>
        <dbReference type="EMBL" id="MBA4709544.1"/>
    </source>
</evidence>
<gene>
    <name evidence="1" type="ORF">H2Z84_14275</name>
</gene>
<accession>A0A838YFM3</accession>
<keyword evidence="2" id="KW-1185">Reference proteome</keyword>
<comment type="caution">
    <text evidence="1">The sequence shown here is derived from an EMBL/GenBank/DDBJ whole genome shotgun (WGS) entry which is preliminary data.</text>
</comment>
<reference evidence="1 2" key="1">
    <citation type="submission" date="2020-07" db="EMBL/GenBank/DDBJ databases">
        <title>Draft genome sequence of violacein-producing bacteria and related species.</title>
        <authorList>
            <person name="Wilson H.S."/>
            <person name="De Leon M.E."/>
        </authorList>
    </citation>
    <scope>NUCLEOTIDE SEQUENCE [LARGE SCALE GENOMIC DNA]</scope>
    <source>
        <strain evidence="1 2">HSC-21Su07</strain>
    </source>
</reference>
<dbReference type="Proteomes" id="UP000545606">
    <property type="component" value="Unassembled WGS sequence"/>
</dbReference>
<proteinExistence type="predicted"/>
<dbReference type="RefSeq" id="WP_181836547.1">
    <property type="nucleotide sequence ID" value="NZ_JACERN010000033.1"/>
</dbReference>
<sequence length="47" mass="5544">MKKPNWKHRYASHLEEAIERCAEHPADKLRQVAVANRYWPCSGVTHE</sequence>